<protein>
    <submittedName>
        <fullName evidence="1">Uncharacterized protein</fullName>
    </submittedName>
</protein>
<proteinExistence type="predicted"/>
<comment type="caution">
    <text evidence="1">The sequence shown here is derived from an EMBL/GenBank/DDBJ whole genome shotgun (WGS) entry which is preliminary data.</text>
</comment>
<reference evidence="2" key="1">
    <citation type="submission" date="2017-12" db="EMBL/GenBank/DDBJ databases">
        <authorList>
            <person name="Yu X.-Y."/>
        </authorList>
    </citation>
    <scope>NUCLEOTIDE SEQUENCE [LARGE SCALE GENOMIC DNA]</scope>
    <source>
        <strain evidence="2">ZYSR67-Z</strain>
    </source>
</reference>
<dbReference type="EMBL" id="PIYS01000032">
    <property type="protein sequence ID" value="PKF69987.1"/>
    <property type="molecule type" value="Genomic_DNA"/>
</dbReference>
<organism evidence="1 2">
    <name type="scientific">Pseudomonas fluvialis</name>
    <dbReference type="NCBI Taxonomy" id="1793966"/>
    <lineage>
        <taxon>Bacteria</taxon>
        <taxon>Pseudomonadati</taxon>
        <taxon>Pseudomonadota</taxon>
        <taxon>Gammaproteobacteria</taxon>
        <taxon>Pseudomonadales</taxon>
        <taxon>Pseudomonadaceae</taxon>
        <taxon>Pseudomonas</taxon>
    </lineage>
</organism>
<sequence>MQDRDELEGVLERYALGKTAVANAIRENKRLGLGDAEPPTEEEVAAEIAALDFSRWKSVPVA</sequence>
<dbReference type="RefSeq" id="WP_101194364.1">
    <property type="nucleotide sequence ID" value="NZ_PIYS01000032.1"/>
</dbReference>
<dbReference type="Proteomes" id="UP000242861">
    <property type="component" value="Unassembled WGS sequence"/>
</dbReference>
<gene>
    <name evidence="1" type="ORF">CW360_15890</name>
</gene>
<accession>A0A2I0CLL3</accession>
<evidence type="ECO:0000313" key="1">
    <source>
        <dbReference type="EMBL" id="PKF69987.1"/>
    </source>
</evidence>
<dbReference type="AlphaFoldDB" id="A0A2I0CLL3"/>
<name>A0A2I0CLL3_9PSED</name>
<evidence type="ECO:0000313" key="2">
    <source>
        <dbReference type="Proteomes" id="UP000242861"/>
    </source>
</evidence>